<dbReference type="STRING" id="1121290.CLAOCE_07700"/>
<keyword evidence="1" id="KW-1133">Transmembrane helix</keyword>
<sequence>MSKLTKKLIKYYIYIITATIILCFIGSSLFLSKFYLNQQYNELKSLTEDIHNSLEKKENIYINSNIKVFLIKDNSVIHISKGNMALMHFMRNIDFTSLNTKGKITTANNDSFMYYNLKTSIGNILVFKNSIPYKQYLKITYIILISVFIISLFLSIPLTSYIGKKLSYPILQLKDISEEIAKGNFNVDLKLKTNDEIEDLYNSFKFILCVHNKLKL</sequence>
<dbReference type="InterPro" id="IPR003660">
    <property type="entry name" value="HAMP_dom"/>
</dbReference>
<feature type="transmembrane region" description="Helical" evidence="1">
    <location>
        <begin position="139"/>
        <end position="162"/>
    </location>
</feature>
<dbReference type="OrthoDB" id="9762826at2"/>
<protein>
    <submittedName>
        <fullName evidence="3">Two-component sensor protein</fullName>
    </submittedName>
</protein>
<dbReference type="RefSeq" id="WP_070109725.1">
    <property type="nucleotide sequence ID" value="NZ_LZFO01000008.1"/>
</dbReference>
<evidence type="ECO:0000259" key="2">
    <source>
        <dbReference type="PROSITE" id="PS50885"/>
    </source>
</evidence>
<evidence type="ECO:0000313" key="4">
    <source>
        <dbReference type="Proteomes" id="UP000175744"/>
    </source>
</evidence>
<keyword evidence="1" id="KW-0812">Transmembrane</keyword>
<dbReference type="Proteomes" id="UP000175744">
    <property type="component" value="Unassembled WGS sequence"/>
</dbReference>
<dbReference type="EMBL" id="LZFO01000008">
    <property type="protein sequence ID" value="OFI06787.1"/>
    <property type="molecule type" value="Genomic_DNA"/>
</dbReference>
<proteinExistence type="predicted"/>
<feature type="transmembrane region" description="Helical" evidence="1">
    <location>
        <begin position="12"/>
        <end position="36"/>
    </location>
</feature>
<dbReference type="SUPFAM" id="SSF158472">
    <property type="entry name" value="HAMP domain-like"/>
    <property type="match status" value="1"/>
</dbReference>
<keyword evidence="1" id="KW-0472">Membrane</keyword>
<comment type="caution">
    <text evidence="3">The sequence shown here is derived from an EMBL/GenBank/DDBJ whole genome shotgun (WGS) entry which is preliminary data.</text>
</comment>
<evidence type="ECO:0000313" key="3">
    <source>
        <dbReference type="EMBL" id="OFI06787.1"/>
    </source>
</evidence>
<accession>A0A1E8F053</accession>
<feature type="domain" description="HAMP" evidence="2">
    <location>
        <begin position="164"/>
        <end position="204"/>
    </location>
</feature>
<keyword evidence="4" id="KW-1185">Reference proteome</keyword>
<dbReference type="GO" id="GO:0007165">
    <property type="term" value="P:signal transduction"/>
    <property type="evidence" value="ECO:0007669"/>
    <property type="project" value="InterPro"/>
</dbReference>
<organism evidence="3 4">
    <name type="scientific">Clostridium acetireducens DSM 10703</name>
    <dbReference type="NCBI Taxonomy" id="1121290"/>
    <lineage>
        <taxon>Bacteria</taxon>
        <taxon>Bacillati</taxon>
        <taxon>Bacillota</taxon>
        <taxon>Clostridia</taxon>
        <taxon>Eubacteriales</taxon>
        <taxon>Clostridiaceae</taxon>
        <taxon>Clostridium</taxon>
    </lineage>
</organism>
<dbReference type="AlphaFoldDB" id="A0A1E8F053"/>
<dbReference type="PROSITE" id="PS50885">
    <property type="entry name" value="HAMP"/>
    <property type="match status" value="1"/>
</dbReference>
<dbReference type="CDD" id="cd06225">
    <property type="entry name" value="HAMP"/>
    <property type="match status" value="1"/>
</dbReference>
<evidence type="ECO:0000256" key="1">
    <source>
        <dbReference type="SAM" id="Phobius"/>
    </source>
</evidence>
<name>A0A1E8F053_9CLOT</name>
<reference evidence="3 4" key="1">
    <citation type="submission" date="2016-06" db="EMBL/GenBank/DDBJ databases">
        <title>Genome sequence of Clostridium acetireducens DSM 10703.</title>
        <authorList>
            <person name="Poehlein A."/>
            <person name="Fluechter S."/>
            <person name="Duerre P."/>
            <person name="Daniel R."/>
        </authorList>
    </citation>
    <scope>NUCLEOTIDE SEQUENCE [LARGE SCALE GENOMIC DNA]</scope>
    <source>
        <strain evidence="3 4">DSM 10703</strain>
    </source>
</reference>
<gene>
    <name evidence="3" type="ORF">CLOACE_07700</name>
</gene>
<dbReference type="Gene3D" id="6.10.340.10">
    <property type="match status" value="1"/>
</dbReference>
<dbReference type="Pfam" id="PF00672">
    <property type="entry name" value="HAMP"/>
    <property type="match status" value="1"/>
</dbReference>
<dbReference type="GO" id="GO:0016020">
    <property type="term" value="C:membrane"/>
    <property type="evidence" value="ECO:0007669"/>
    <property type="project" value="InterPro"/>
</dbReference>